<gene>
    <name evidence="1" type="ORF">KsCSTR_20690</name>
</gene>
<reference evidence="1 2" key="1">
    <citation type="submission" date="2020-02" db="EMBL/GenBank/DDBJ databases">
        <title>Newly sequenced genome of strain CSTR1 showed variability in Candidatus Kuenenia stuttgartiensis genomes.</title>
        <authorList>
            <person name="Ding C."/>
            <person name="Adrian L."/>
        </authorList>
    </citation>
    <scope>NUCLEOTIDE SEQUENCE [LARGE SCALE GENOMIC DNA]</scope>
    <source>
        <strain evidence="1 2">CSTR1</strain>
    </source>
</reference>
<accession>A0A6G7GPD1</accession>
<dbReference type="Proteomes" id="UP000501926">
    <property type="component" value="Chromosome"/>
</dbReference>
<proteinExistence type="predicted"/>
<evidence type="ECO:0000313" key="2">
    <source>
        <dbReference type="Proteomes" id="UP000501926"/>
    </source>
</evidence>
<dbReference type="EMBL" id="CP049055">
    <property type="protein sequence ID" value="QII11448.1"/>
    <property type="molecule type" value="Genomic_DNA"/>
</dbReference>
<organism evidence="1 2">
    <name type="scientific">Kuenenia stuttgartiensis</name>
    <dbReference type="NCBI Taxonomy" id="174633"/>
    <lineage>
        <taxon>Bacteria</taxon>
        <taxon>Pseudomonadati</taxon>
        <taxon>Planctomycetota</taxon>
        <taxon>Candidatus Brocadiia</taxon>
        <taxon>Candidatus Brocadiales</taxon>
        <taxon>Candidatus Brocadiaceae</taxon>
        <taxon>Candidatus Kuenenia</taxon>
    </lineage>
</organism>
<name>A0A6G7GPD1_KUEST</name>
<protein>
    <submittedName>
        <fullName evidence="1">Uncharacterized protein</fullName>
    </submittedName>
</protein>
<dbReference type="AlphaFoldDB" id="A0A6G7GPD1"/>
<sequence>MKHPFGFTIYNFESYLVNRTSRSLEIESIFRQKNVQQPSIKEYRT</sequence>
<evidence type="ECO:0000313" key="1">
    <source>
        <dbReference type="EMBL" id="QII11448.1"/>
    </source>
</evidence>